<evidence type="ECO:0000313" key="1">
    <source>
        <dbReference type="EMBL" id="OJJ76264.1"/>
    </source>
</evidence>
<dbReference type="VEuPathDB" id="FungiDB:ASPBRDRAFT_402198"/>
<dbReference type="EMBL" id="KV878680">
    <property type="protein sequence ID" value="OJJ76264.1"/>
    <property type="molecule type" value="Genomic_DNA"/>
</dbReference>
<reference evidence="2" key="1">
    <citation type="journal article" date="2017" name="Genome Biol.">
        <title>Comparative genomics reveals high biological diversity and specific adaptations in the industrially and medically important fungal genus Aspergillus.</title>
        <authorList>
            <person name="de Vries R.P."/>
            <person name="Riley R."/>
            <person name="Wiebenga A."/>
            <person name="Aguilar-Osorio G."/>
            <person name="Amillis S."/>
            <person name="Uchima C.A."/>
            <person name="Anderluh G."/>
            <person name="Asadollahi M."/>
            <person name="Askin M."/>
            <person name="Barry K."/>
            <person name="Battaglia E."/>
            <person name="Bayram O."/>
            <person name="Benocci T."/>
            <person name="Braus-Stromeyer S.A."/>
            <person name="Caldana C."/>
            <person name="Canovas D."/>
            <person name="Cerqueira G.C."/>
            <person name="Chen F."/>
            <person name="Chen W."/>
            <person name="Choi C."/>
            <person name="Clum A."/>
            <person name="Dos Santos R.A."/>
            <person name="Damasio A.R."/>
            <person name="Diallinas G."/>
            <person name="Emri T."/>
            <person name="Fekete E."/>
            <person name="Flipphi M."/>
            <person name="Freyberg S."/>
            <person name="Gallo A."/>
            <person name="Gournas C."/>
            <person name="Habgood R."/>
            <person name="Hainaut M."/>
            <person name="Harispe M.L."/>
            <person name="Henrissat B."/>
            <person name="Hilden K.S."/>
            <person name="Hope R."/>
            <person name="Hossain A."/>
            <person name="Karabika E."/>
            <person name="Karaffa L."/>
            <person name="Karanyi Z."/>
            <person name="Krasevec N."/>
            <person name="Kuo A."/>
            <person name="Kusch H."/>
            <person name="LaButti K."/>
            <person name="Lagendijk E.L."/>
            <person name="Lapidus A."/>
            <person name="Levasseur A."/>
            <person name="Lindquist E."/>
            <person name="Lipzen A."/>
            <person name="Logrieco A.F."/>
            <person name="MacCabe A."/>
            <person name="Maekelae M.R."/>
            <person name="Malavazi I."/>
            <person name="Melin P."/>
            <person name="Meyer V."/>
            <person name="Mielnichuk N."/>
            <person name="Miskei M."/>
            <person name="Molnar A.P."/>
            <person name="Mule G."/>
            <person name="Ngan C.Y."/>
            <person name="Orejas M."/>
            <person name="Orosz E."/>
            <person name="Ouedraogo J.P."/>
            <person name="Overkamp K.M."/>
            <person name="Park H.-S."/>
            <person name="Perrone G."/>
            <person name="Piumi F."/>
            <person name="Punt P.J."/>
            <person name="Ram A.F."/>
            <person name="Ramon A."/>
            <person name="Rauscher S."/>
            <person name="Record E."/>
            <person name="Riano-Pachon D.M."/>
            <person name="Robert V."/>
            <person name="Roehrig J."/>
            <person name="Ruller R."/>
            <person name="Salamov A."/>
            <person name="Salih N.S."/>
            <person name="Samson R.A."/>
            <person name="Sandor E."/>
            <person name="Sanguinetti M."/>
            <person name="Schuetze T."/>
            <person name="Sepcic K."/>
            <person name="Shelest E."/>
            <person name="Sherlock G."/>
            <person name="Sophianopoulou V."/>
            <person name="Squina F.M."/>
            <person name="Sun H."/>
            <person name="Susca A."/>
            <person name="Todd R.B."/>
            <person name="Tsang A."/>
            <person name="Unkles S.E."/>
            <person name="van de Wiele N."/>
            <person name="van Rossen-Uffink D."/>
            <person name="Oliveira J.V."/>
            <person name="Vesth T.C."/>
            <person name="Visser J."/>
            <person name="Yu J.-H."/>
            <person name="Zhou M."/>
            <person name="Andersen M.R."/>
            <person name="Archer D.B."/>
            <person name="Baker S.E."/>
            <person name="Benoit I."/>
            <person name="Brakhage A.A."/>
            <person name="Braus G.H."/>
            <person name="Fischer R."/>
            <person name="Frisvad J.C."/>
            <person name="Goldman G.H."/>
            <person name="Houbraken J."/>
            <person name="Oakley B."/>
            <person name="Pocsi I."/>
            <person name="Scazzocchio C."/>
            <person name="Seiboth B."/>
            <person name="vanKuyk P.A."/>
            <person name="Wortman J."/>
            <person name="Dyer P.S."/>
            <person name="Grigoriev I.V."/>
        </authorList>
    </citation>
    <scope>NUCLEOTIDE SEQUENCE [LARGE SCALE GENOMIC DNA]</scope>
    <source>
        <strain evidence="2">CBS 101740 / IMI 381727 / IBT 21946</strain>
    </source>
</reference>
<dbReference type="GeneID" id="93576798"/>
<accession>A0A1L9UX42</accession>
<sequence length="214" mass="22950">MSDWLVGQFRNSYRTGPPRSLCTQKDCSSCPITAAVSTHGLRRKLLNSASCPSQEQWGRCAAQDGWRSRTSAGDPTGKPISAQACLRACCVSAMMPLVITTLARASPCQYPMVATRPVAVILRRTVAKSERDHVPFPHAAPDHLIVDRQGTAEAVGAVLLRIQTAPRPWAQGAQGTCGVLRVGISCGSYGSNKFTQFISARAAVCPCWGIKHNS</sequence>
<dbReference type="RefSeq" id="XP_067483511.1">
    <property type="nucleotide sequence ID" value="XM_067624310.1"/>
</dbReference>
<proteinExistence type="predicted"/>
<organism evidence="1 2">
    <name type="scientific">Aspergillus brasiliensis (strain CBS 101740 / IMI 381727 / IBT 21946)</name>
    <dbReference type="NCBI Taxonomy" id="767769"/>
    <lineage>
        <taxon>Eukaryota</taxon>
        <taxon>Fungi</taxon>
        <taxon>Dikarya</taxon>
        <taxon>Ascomycota</taxon>
        <taxon>Pezizomycotina</taxon>
        <taxon>Eurotiomycetes</taxon>
        <taxon>Eurotiomycetidae</taxon>
        <taxon>Eurotiales</taxon>
        <taxon>Aspergillaceae</taxon>
        <taxon>Aspergillus</taxon>
        <taxon>Aspergillus subgen. Circumdati</taxon>
    </lineage>
</organism>
<protein>
    <submittedName>
        <fullName evidence="1">Uncharacterized protein</fullName>
    </submittedName>
</protein>
<evidence type="ECO:0000313" key="2">
    <source>
        <dbReference type="Proteomes" id="UP000184499"/>
    </source>
</evidence>
<gene>
    <name evidence="1" type="ORF">ASPBRDRAFT_402198</name>
</gene>
<name>A0A1L9UX42_ASPBC</name>
<dbReference type="OrthoDB" id="10632358at2759"/>
<dbReference type="Proteomes" id="UP000184499">
    <property type="component" value="Unassembled WGS sequence"/>
</dbReference>
<keyword evidence="2" id="KW-1185">Reference proteome</keyword>
<dbReference type="AlphaFoldDB" id="A0A1L9UX42"/>